<feature type="domain" description="Major facilitator superfamily (MFS) profile" evidence="9">
    <location>
        <begin position="67"/>
        <end position="451"/>
    </location>
</feature>
<keyword evidence="5 8" id="KW-1133">Transmembrane helix</keyword>
<dbReference type="PROSITE" id="PS50850">
    <property type="entry name" value="MFS"/>
    <property type="match status" value="1"/>
</dbReference>
<evidence type="ECO:0000259" key="9">
    <source>
        <dbReference type="PROSITE" id="PS50850"/>
    </source>
</evidence>
<feature type="transmembrane region" description="Helical" evidence="8">
    <location>
        <begin position="431"/>
        <end position="451"/>
    </location>
</feature>
<evidence type="ECO:0000256" key="1">
    <source>
        <dbReference type="ARBA" id="ARBA00004141"/>
    </source>
</evidence>
<evidence type="ECO:0000256" key="3">
    <source>
        <dbReference type="ARBA" id="ARBA00022448"/>
    </source>
</evidence>
<feature type="transmembrane region" description="Helical" evidence="8">
    <location>
        <begin position="227"/>
        <end position="247"/>
    </location>
</feature>
<evidence type="ECO:0000313" key="11">
    <source>
        <dbReference type="Proteomes" id="UP000799779"/>
    </source>
</evidence>
<feature type="transmembrane region" description="Helical" evidence="8">
    <location>
        <begin position="335"/>
        <end position="354"/>
    </location>
</feature>
<accession>A0A6A5X071</accession>
<feature type="transmembrane region" description="Helical" evidence="8">
    <location>
        <begin position="69"/>
        <end position="96"/>
    </location>
</feature>
<feature type="transmembrane region" description="Helical" evidence="8">
    <location>
        <begin position="108"/>
        <end position="131"/>
    </location>
</feature>
<evidence type="ECO:0000313" key="10">
    <source>
        <dbReference type="EMBL" id="KAF2007257.1"/>
    </source>
</evidence>
<keyword evidence="11" id="KW-1185">Reference proteome</keyword>
<evidence type="ECO:0000256" key="5">
    <source>
        <dbReference type="ARBA" id="ARBA00022989"/>
    </source>
</evidence>
<dbReference type="InterPro" id="IPR020846">
    <property type="entry name" value="MFS_dom"/>
</dbReference>
<feature type="transmembrane region" description="Helical" evidence="8">
    <location>
        <begin position="138"/>
        <end position="161"/>
    </location>
</feature>
<comment type="similarity">
    <text evidence="2">Belongs to the major facilitator superfamily. Monocarboxylate porter (TC 2.A.1.13) family.</text>
</comment>
<name>A0A6A5X071_9PLEO</name>
<keyword evidence="6 8" id="KW-0472">Membrane</keyword>
<sequence length="460" mass="50004">MSKSIKSALSLDDPVEHKGDLDVEESSREERDLEQGSKDEKQDDQCVAAPETISPWHPSQFPDGGKDALLCLLGTFCCLFCSFGWLNCIGVFQTYYQTHQLSEYSPDTVAWISSCEIFVMFIPGPIVGFVFDNHGPKWLLVFGTFFHVFGIMMTSLCTEYYQFVLAQGIVSPLGLNCIFTAATSSVTTWFLKKRGAAFGIMAAGSGLGGVIFPVMTNQLMPRVGFGWTMRICGFLILFLLGVAFLTVKSRLPPKPRKLELAVFQEPFKDIKWVMVTLSSFLFFMGLFVPMNFIELQAGAAGMSHHLASYLIPILNAASIFGRIIPGILADTVGRFNMQMIMAFFAGIIVLALALPASSNAAFIIFAALYGFASGAYVSLAPAQIAYISKVEQIGVRTGVMFSCIAFAGLAGSPIAGAIVKEDNGGFHHMTVFAGVLLLAGAAMFVVTRGVVSSWKLFVRI</sequence>
<proteinExistence type="inferred from homology"/>
<dbReference type="SUPFAM" id="SSF103473">
    <property type="entry name" value="MFS general substrate transporter"/>
    <property type="match status" value="1"/>
</dbReference>
<dbReference type="PANTHER" id="PTHR11360">
    <property type="entry name" value="MONOCARBOXYLATE TRANSPORTER"/>
    <property type="match status" value="1"/>
</dbReference>
<organism evidence="10 11">
    <name type="scientific">Amniculicola lignicola CBS 123094</name>
    <dbReference type="NCBI Taxonomy" id="1392246"/>
    <lineage>
        <taxon>Eukaryota</taxon>
        <taxon>Fungi</taxon>
        <taxon>Dikarya</taxon>
        <taxon>Ascomycota</taxon>
        <taxon>Pezizomycotina</taxon>
        <taxon>Dothideomycetes</taxon>
        <taxon>Pleosporomycetidae</taxon>
        <taxon>Pleosporales</taxon>
        <taxon>Amniculicolaceae</taxon>
        <taxon>Amniculicola</taxon>
    </lineage>
</organism>
<feature type="transmembrane region" description="Helical" evidence="8">
    <location>
        <begin position="198"/>
        <end position="215"/>
    </location>
</feature>
<feature type="region of interest" description="Disordered" evidence="7">
    <location>
        <begin position="1"/>
        <end position="44"/>
    </location>
</feature>
<dbReference type="PANTHER" id="PTHR11360:SF224">
    <property type="entry name" value="MAJOR FACILITATOR SUPERFAMILY (MFS) PROFILE DOMAIN-CONTAINING PROTEIN-RELATED"/>
    <property type="match status" value="1"/>
</dbReference>
<dbReference type="AlphaFoldDB" id="A0A6A5X071"/>
<feature type="transmembrane region" description="Helical" evidence="8">
    <location>
        <begin position="305"/>
        <end position="323"/>
    </location>
</feature>
<reference evidence="10" key="1">
    <citation type="journal article" date="2020" name="Stud. Mycol.">
        <title>101 Dothideomycetes genomes: a test case for predicting lifestyles and emergence of pathogens.</title>
        <authorList>
            <person name="Haridas S."/>
            <person name="Albert R."/>
            <person name="Binder M."/>
            <person name="Bloem J."/>
            <person name="Labutti K."/>
            <person name="Salamov A."/>
            <person name="Andreopoulos B."/>
            <person name="Baker S."/>
            <person name="Barry K."/>
            <person name="Bills G."/>
            <person name="Bluhm B."/>
            <person name="Cannon C."/>
            <person name="Castanera R."/>
            <person name="Culley D."/>
            <person name="Daum C."/>
            <person name="Ezra D."/>
            <person name="Gonzalez J."/>
            <person name="Henrissat B."/>
            <person name="Kuo A."/>
            <person name="Liang C."/>
            <person name="Lipzen A."/>
            <person name="Lutzoni F."/>
            <person name="Magnuson J."/>
            <person name="Mondo S."/>
            <person name="Nolan M."/>
            <person name="Ohm R."/>
            <person name="Pangilinan J."/>
            <person name="Park H.-J."/>
            <person name="Ramirez L."/>
            <person name="Alfaro M."/>
            <person name="Sun H."/>
            <person name="Tritt A."/>
            <person name="Yoshinaga Y."/>
            <person name="Zwiers L.-H."/>
            <person name="Turgeon B."/>
            <person name="Goodwin S."/>
            <person name="Spatafora J."/>
            <person name="Crous P."/>
            <person name="Grigoriev I."/>
        </authorList>
    </citation>
    <scope>NUCLEOTIDE SEQUENCE</scope>
    <source>
        <strain evidence="10">CBS 123094</strain>
    </source>
</reference>
<comment type="subcellular location">
    <subcellularLocation>
        <location evidence="1">Membrane</location>
        <topology evidence="1">Multi-pass membrane protein</topology>
    </subcellularLocation>
</comment>
<keyword evidence="3" id="KW-0813">Transport</keyword>
<feature type="transmembrane region" description="Helical" evidence="8">
    <location>
        <begin position="360"/>
        <end position="387"/>
    </location>
</feature>
<feature type="transmembrane region" description="Helical" evidence="8">
    <location>
        <begin position="272"/>
        <end position="293"/>
    </location>
</feature>
<feature type="transmembrane region" description="Helical" evidence="8">
    <location>
        <begin position="399"/>
        <end position="419"/>
    </location>
</feature>
<dbReference type="CDD" id="cd17352">
    <property type="entry name" value="MFS_MCT_SLC16"/>
    <property type="match status" value="1"/>
</dbReference>
<protein>
    <submittedName>
        <fullName evidence="10">MFS general substrate transporter</fullName>
    </submittedName>
</protein>
<dbReference type="Pfam" id="PF07690">
    <property type="entry name" value="MFS_1"/>
    <property type="match status" value="1"/>
</dbReference>
<dbReference type="OrthoDB" id="5667at2759"/>
<evidence type="ECO:0000256" key="4">
    <source>
        <dbReference type="ARBA" id="ARBA00022692"/>
    </source>
</evidence>
<dbReference type="GO" id="GO:0022857">
    <property type="term" value="F:transmembrane transporter activity"/>
    <property type="evidence" value="ECO:0007669"/>
    <property type="project" value="InterPro"/>
</dbReference>
<evidence type="ECO:0000256" key="6">
    <source>
        <dbReference type="ARBA" id="ARBA00023136"/>
    </source>
</evidence>
<dbReference type="InterPro" id="IPR011701">
    <property type="entry name" value="MFS"/>
</dbReference>
<dbReference type="EMBL" id="ML977557">
    <property type="protein sequence ID" value="KAF2007257.1"/>
    <property type="molecule type" value="Genomic_DNA"/>
</dbReference>
<dbReference type="GO" id="GO:0016020">
    <property type="term" value="C:membrane"/>
    <property type="evidence" value="ECO:0007669"/>
    <property type="project" value="UniProtKB-SubCell"/>
</dbReference>
<evidence type="ECO:0000256" key="7">
    <source>
        <dbReference type="SAM" id="MobiDB-lite"/>
    </source>
</evidence>
<evidence type="ECO:0000256" key="8">
    <source>
        <dbReference type="SAM" id="Phobius"/>
    </source>
</evidence>
<keyword evidence="4 8" id="KW-0812">Transmembrane</keyword>
<dbReference type="InterPro" id="IPR036259">
    <property type="entry name" value="MFS_trans_sf"/>
</dbReference>
<gene>
    <name evidence="10" type="ORF">P154DRAFT_569144</name>
</gene>
<evidence type="ECO:0000256" key="2">
    <source>
        <dbReference type="ARBA" id="ARBA00006727"/>
    </source>
</evidence>
<dbReference type="Gene3D" id="1.20.1250.20">
    <property type="entry name" value="MFS general substrate transporter like domains"/>
    <property type="match status" value="2"/>
</dbReference>
<dbReference type="InterPro" id="IPR050327">
    <property type="entry name" value="Proton-linked_MCT"/>
</dbReference>
<feature type="compositionally biased region" description="Basic and acidic residues" evidence="7">
    <location>
        <begin position="14"/>
        <end position="44"/>
    </location>
</feature>
<dbReference type="Proteomes" id="UP000799779">
    <property type="component" value="Unassembled WGS sequence"/>
</dbReference>